<protein>
    <recommendedName>
        <fullName evidence="8 9">Large ribosomal subunit protein bL31</fullName>
    </recommendedName>
</protein>
<dbReference type="GO" id="GO:0006412">
    <property type="term" value="P:translation"/>
    <property type="evidence" value="ECO:0007669"/>
    <property type="project" value="UniProtKB-UniRule"/>
</dbReference>
<dbReference type="PROSITE" id="PS01143">
    <property type="entry name" value="RIBOSOMAL_L31"/>
    <property type="match status" value="1"/>
</dbReference>
<evidence type="ECO:0000256" key="2">
    <source>
        <dbReference type="ARBA" id="ARBA00009296"/>
    </source>
</evidence>
<dbReference type="PANTHER" id="PTHR33280:SF6">
    <property type="entry name" value="LARGE RIBOSOMAL SUBUNIT PROTEIN BL31A"/>
    <property type="match status" value="1"/>
</dbReference>
<dbReference type="InterPro" id="IPR042105">
    <property type="entry name" value="Ribosomal_bL31_sf"/>
</dbReference>
<comment type="function">
    <text evidence="1 9">Binds the 23S rRNA.</text>
</comment>
<dbReference type="GO" id="GO:0005840">
    <property type="term" value="C:ribosome"/>
    <property type="evidence" value="ECO:0007669"/>
    <property type="project" value="UniProtKB-KW"/>
</dbReference>
<dbReference type="NCBIfam" id="NF001809">
    <property type="entry name" value="PRK00528.1"/>
    <property type="match status" value="1"/>
</dbReference>
<evidence type="ECO:0000256" key="9">
    <source>
        <dbReference type="HAMAP-Rule" id="MF_00501"/>
    </source>
</evidence>
<dbReference type="InterPro" id="IPR002150">
    <property type="entry name" value="Ribosomal_bL31"/>
</dbReference>
<dbReference type="InterPro" id="IPR027491">
    <property type="entry name" value="Ribosomal_bL31_A"/>
</dbReference>
<sequence>MKTDIHPDYHEITVVMTDGSSFTTRSTMGKPGDTLRLDIDPKSHPAWTGVQKLLDTGGQIAKFNKRFASFGLKK</sequence>
<dbReference type="PRINTS" id="PR01249">
    <property type="entry name" value="RIBOSOMALL31"/>
</dbReference>
<dbReference type="RefSeq" id="WP_045580883.1">
    <property type="nucleotide sequence ID" value="NZ_CP012401.1"/>
</dbReference>
<evidence type="ECO:0000256" key="6">
    <source>
        <dbReference type="ARBA" id="ARBA00022980"/>
    </source>
</evidence>
<comment type="similarity">
    <text evidence="2 9">Belongs to the bacterial ribosomal protein bL31 family. Type A subfamily.</text>
</comment>
<proteinExistence type="inferred from homology"/>
<dbReference type="EMBL" id="CP012401">
    <property type="protein sequence ID" value="ALG70755.1"/>
    <property type="molecule type" value="Genomic_DNA"/>
</dbReference>
<dbReference type="PANTHER" id="PTHR33280">
    <property type="entry name" value="50S RIBOSOMAL PROTEIN L31, CHLOROPLASTIC"/>
    <property type="match status" value="1"/>
</dbReference>
<keyword evidence="5 9" id="KW-0694">RNA-binding</keyword>
<evidence type="ECO:0000256" key="7">
    <source>
        <dbReference type="ARBA" id="ARBA00023274"/>
    </source>
</evidence>
<evidence type="ECO:0000256" key="8">
    <source>
        <dbReference type="ARBA" id="ARBA00035687"/>
    </source>
</evidence>
<keyword evidence="4 9" id="KW-0699">rRNA-binding</keyword>
<comment type="subunit">
    <text evidence="3 9">Part of the 50S ribosomal subunit.</text>
</comment>
<dbReference type="GO" id="GO:0019843">
    <property type="term" value="F:rRNA binding"/>
    <property type="evidence" value="ECO:0007669"/>
    <property type="project" value="UniProtKB-KW"/>
</dbReference>
<dbReference type="Proteomes" id="UP000069935">
    <property type="component" value="Chromosome 1"/>
</dbReference>
<reference evidence="10 11" key="2">
    <citation type="journal article" date="2016" name="Genome Announc.">
        <title>Complete Genome Sequence of a Strain of Azospirillum thiophilum Isolated from a Sulfide Spring.</title>
        <authorList>
            <person name="Fomenkov A."/>
            <person name="Vincze T."/>
            <person name="Grabovich M."/>
            <person name="Anton B.P."/>
            <person name="Dubinina G."/>
            <person name="Orlova M."/>
            <person name="Belousova E."/>
            <person name="Roberts R.J."/>
        </authorList>
    </citation>
    <scope>NUCLEOTIDE SEQUENCE [LARGE SCALE GENOMIC DNA]</scope>
    <source>
        <strain evidence="10 11">BV-S</strain>
    </source>
</reference>
<dbReference type="NCBIfam" id="TIGR00105">
    <property type="entry name" value="L31"/>
    <property type="match status" value="1"/>
</dbReference>
<dbReference type="GO" id="GO:1990904">
    <property type="term" value="C:ribonucleoprotein complex"/>
    <property type="evidence" value="ECO:0007669"/>
    <property type="project" value="UniProtKB-KW"/>
</dbReference>
<evidence type="ECO:0000256" key="3">
    <source>
        <dbReference type="ARBA" id="ARBA00011838"/>
    </source>
</evidence>
<keyword evidence="7 9" id="KW-0687">Ribonucleoprotein</keyword>
<accession>A0AAC8VWL0</accession>
<gene>
    <name evidence="9" type="primary">rpmE</name>
    <name evidence="10" type="ORF">AL072_07320</name>
</gene>
<dbReference type="AlphaFoldDB" id="A0AAC8VWL0"/>
<name>A0AAC8VWL0_9PROT</name>
<dbReference type="HAMAP" id="MF_00501">
    <property type="entry name" value="Ribosomal_bL31_1"/>
    <property type="match status" value="1"/>
</dbReference>
<evidence type="ECO:0000313" key="10">
    <source>
        <dbReference type="EMBL" id="ALG70755.1"/>
    </source>
</evidence>
<dbReference type="SUPFAM" id="SSF143800">
    <property type="entry name" value="L28p-like"/>
    <property type="match status" value="1"/>
</dbReference>
<dbReference type="InterPro" id="IPR034704">
    <property type="entry name" value="Ribosomal_bL28/bL31-like_sf"/>
</dbReference>
<dbReference type="KEGG" id="ati:AL072_07320"/>
<organism evidence="10 11">
    <name type="scientific">Azospirillum thiophilum</name>
    <dbReference type="NCBI Taxonomy" id="528244"/>
    <lineage>
        <taxon>Bacteria</taxon>
        <taxon>Pseudomonadati</taxon>
        <taxon>Pseudomonadota</taxon>
        <taxon>Alphaproteobacteria</taxon>
        <taxon>Rhodospirillales</taxon>
        <taxon>Azospirillaceae</taxon>
        <taxon>Azospirillum</taxon>
    </lineage>
</organism>
<keyword evidence="6 9" id="KW-0689">Ribosomal protein</keyword>
<evidence type="ECO:0000256" key="4">
    <source>
        <dbReference type="ARBA" id="ARBA00022730"/>
    </source>
</evidence>
<keyword evidence="11" id="KW-1185">Reference proteome</keyword>
<evidence type="ECO:0000256" key="5">
    <source>
        <dbReference type="ARBA" id="ARBA00022884"/>
    </source>
</evidence>
<reference evidence="11" key="1">
    <citation type="submission" date="2015-08" db="EMBL/GenBank/DDBJ databases">
        <title>Complete Genome Sequence of Azospirillum thiophilum BV-S.</title>
        <authorList>
            <person name="Fomenkov A."/>
            <person name="Vincze T."/>
            <person name="Grabovich M."/>
            <person name="Dubinina G."/>
            <person name="Orlova M."/>
            <person name="Belousova E."/>
            <person name="Roberts R.J."/>
        </authorList>
    </citation>
    <scope>NUCLEOTIDE SEQUENCE [LARGE SCALE GENOMIC DNA]</scope>
    <source>
        <strain evidence="11">BV-S</strain>
    </source>
</reference>
<dbReference type="GO" id="GO:0003735">
    <property type="term" value="F:structural constituent of ribosome"/>
    <property type="evidence" value="ECO:0007669"/>
    <property type="project" value="InterPro"/>
</dbReference>
<evidence type="ECO:0000256" key="1">
    <source>
        <dbReference type="ARBA" id="ARBA00003795"/>
    </source>
</evidence>
<dbReference type="Pfam" id="PF01197">
    <property type="entry name" value="Ribosomal_L31"/>
    <property type="match status" value="1"/>
</dbReference>
<dbReference type="Gene3D" id="4.10.830.30">
    <property type="entry name" value="Ribosomal protein L31"/>
    <property type="match status" value="1"/>
</dbReference>
<evidence type="ECO:0000313" key="11">
    <source>
        <dbReference type="Proteomes" id="UP000069935"/>
    </source>
</evidence>
<comment type="caution">
    <text evidence="9">Lacks conserved residue(s) required for the propagation of feature annotation.</text>
</comment>